<dbReference type="EMBL" id="WNVC01001269">
    <property type="protein sequence ID" value="MDZ5001318.1"/>
    <property type="molecule type" value="Genomic_DNA"/>
</dbReference>
<dbReference type="RefSeq" id="WP_322459416.1">
    <property type="nucleotide sequence ID" value="NZ_WNVC01001269.1"/>
</dbReference>
<dbReference type="Proteomes" id="UP001291306">
    <property type="component" value="Unassembled WGS sequence"/>
</dbReference>
<dbReference type="AlphaFoldDB" id="A0AAW9ILH3"/>
<accession>A0AAW9ILH3</accession>
<proteinExistence type="predicted"/>
<dbReference type="GO" id="GO:0005524">
    <property type="term" value="F:ATP binding"/>
    <property type="evidence" value="ECO:0007669"/>
    <property type="project" value="UniProtKB-KW"/>
</dbReference>
<evidence type="ECO:0000313" key="8">
    <source>
        <dbReference type="Proteomes" id="UP001291306"/>
    </source>
</evidence>
<keyword evidence="2" id="KW-0808">Transferase</keyword>
<comment type="catalytic activity">
    <reaction evidence="1">
        <text>2 ATP = 3',3'-c-di-AMP + 2 diphosphate</text>
        <dbReference type="Rhea" id="RHEA:35655"/>
        <dbReference type="ChEBI" id="CHEBI:30616"/>
        <dbReference type="ChEBI" id="CHEBI:33019"/>
        <dbReference type="ChEBI" id="CHEBI:71500"/>
        <dbReference type="EC" id="2.7.7.85"/>
    </reaction>
</comment>
<feature type="domain" description="DAC" evidence="6">
    <location>
        <begin position="6"/>
        <end position="119"/>
    </location>
</feature>
<dbReference type="PANTHER" id="PTHR34185">
    <property type="entry name" value="DIADENYLATE CYCLASE"/>
    <property type="match status" value="1"/>
</dbReference>
<dbReference type="Pfam" id="PF02457">
    <property type="entry name" value="DAC"/>
    <property type="match status" value="1"/>
</dbReference>
<sequence>MRIKDDEEIKNILKLMSPGTALREGLENILRAKTGGLVVIGDGEDSMKLVDGGFNINSEYSPAYVYELAKMDGAIVLSGDLKRIICANAQLVPDHTLTTYETGTRHRTANRVAKQTGNI</sequence>
<evidence type="ECO:0000256" key="4">
    <source>
        <dbReference type="ARBA" id="ARBA00022741"/>
    </source>
</evidence>
<organism evidence="7 8">
    <name type="scientific">Clostridium perfringens</name>
    <dbReference type="NCBI Taxonomy" id="1502"/>
    <lineage>
        <taxon>Bacteria</taxon>
        <taxon>Bacillati</taxon>
        <taxon>Bacillota</taxon>
        <taxon>Clostridia</taxon>
        <taxon>Eubacteriales</taxon>
        <taxon>Clostridiaceae</taxon>
        <taxon>Clostridium</taxon>
    </lineage>
</organism>
<dbReference type="SUPFAM" id="SSF143597">
    <property type="entry name" value="YojJ-like"/>
    <property type="match status" value="1"/>
</dbReference>
<comment type="caution">
    <text evidence="7">The sequence shown here is derived from an EMBL/GenBank/DDBJ whole genome shotgun (WGS) entry which is preliminary data.</text>
</comment>
<evidence type="ECO:0000256" key="1">
    <source>
        <dbReference type="ARBA" id="ARBA00000877"/>
    </source>
</evidence>
<evidence type="ECO:0000256" key="3">
    <source>
        <dbReference type="ARBA" id="ARBA00022695"/>
    </source>
</evidence>
<evidence type="ECO:0000256" key="2">
    <source>
        <dbReference type="ARBA" id="ARBA00022679"/>
    </source>
</evidence>
<keyword evidence="5" id="KW-0067">ATP-binding</keyword>
<dbReference type="PANTHER" id="PTHR34185:SF3">
    <property type="entry name" value="DNA INTEGRITY SCANNING PROTEIN DISA"/>
    <property type="match status" value="1"/>
</dbReference>
<dbReference type="InterPro" id="IPR036888">
    <property type="entry name" value="DNA_integrity_DisA_N_sf"/>
</dbReference>
<dbReference type="InterPro" id="IPR050338">
    <property type="entry name" value="DisA"/>
</dbReference>
<keyword evidence="3" id="KW-0548">Nucleotidyltransferase</keyword>
<gene>
    <name evidence="7" type="ORF">GNF79_20135</name>
</gene>
<evidence type="ECO:0000259" key="6">
    <source>
        <dbReference type="PROSITE" id="PS51794"/>
    </source>
</evidence>
<keyword evidence="4" id="KW-0547">Nucleotide-binding</keyword>
<protein>
    <submittedName>
        <fullName evidence="7">DNA integrity scanning protein DisA</fullName>
    </submittedName>
</protein>
<reference evidence="7" key="1">
    <citation type="submission" date="2019-11" db="EMBL/GenBank/DDBJ databases">
        <title>Characterization of Clostridium perfringens isolates from swine manure treated agricultural soils.</title>
        <authorList>
            <person name="Wushke S.T."/>
        </authorList>
    </citation>
    <scope>NUCLEOTIDE SEQUENCE</scope>
    <source>
        <strain evidence="7">X26</strain>
    </source>
</reference>
<dbReference type="Gene3D" id="3.40.1700.10">
    <property type="entry name" value="DNA integrity scanning protein, DisA, N-terminal domain"/>
    <property type="match status" value="1"/>
</dbReference>
<evidence type="ECO:0000313" key="7">
    <source>
        <dbReference type="EMBL" id="MDZ5001318.1"/>
    </source>
</evidence>
<dbReference type="InterPro" id="IPR003390">
    <property type="entry name" value="DNA_integrity_scan_DisA_N"/>
</dbReference>
<dbReference type="PROSITE" id="PS51794">
    <property type="entry name" value="DAC"/>
    <property type="match status" value="1"/>
</dbReference>
<name>A0AAW9ILH3_CLOPF</name>
<dbReference type="GO" id="GO:0004016">
    <property type="term" value="F:adenylate cyclase activity"/>
    <property type="evidence" value="ECO:0007669"/>
    <property type="project" value="TreeGrafter"/>
</dbReference>
<evidence type="ECO:0000256" key="5">
    <source>
        <dbReference type="ARBA" id="ARBA00022840"/>
    </source>
</evidence>
<dbReference type="GO" id="GO:0106408">
    <property type="term" value="F:diadenylate cyclase activity"/>
    <property type="evidence" value="ECO:0007669"/>
    <property type="project" value="UniProtKB-EC"/>
</dbReference>
<feature type="non-terminal residue" evidence="7">
    <location>
        <position position="119"/>
    </location>
</feature>